<dbReference type="FunCoup" id="A0A0J9Y8I8">
    <property type="interactions" value="2176"/>
</dbReference>
<evidence type="ECO:0000256" key="2">
    <source>
        <dbReference type="ARBA" id="ARBA00022980"/>
    </source>
</evidence>
<dbReference type="GO" id="GO:1990904">
    <property type="term" value="C:ribonucleoprotein complex"/>
    <property type="evidence" value="ECO:0007669"/>
    <property type="project" value="UniProtKB-KW"/>
</dbReference>
<dbReference type="Proteomes" id="UP000006672">
    <property type="component" value="Unassembled WGS sequence"/>
</dbReference>
<reference evidence="7 9" key="1">
    <citation type="journal article" date="2007" name="Science">
        <title>Draft genome of the filarial nematode parasite Brugia malayi.</title>
        <authorList>
            <person name="Ghedin E."/>
            <person name="Wang S."/>
            <person name="Spiro D."/>
            <person name="Caler E."/>
            <person name="Zhao Q."/>
            <person name="Crabtree J."/>
            <person name="Allen J.E."/>
            <person name="Delcher A.L."/>
            <person name="Guiliano D.B."/>
            <person name="Miranda-Saavedra D."/>
            <person name="Angiuoli S.V."/>
            <person name="Creasy T."/>
            <person name="Amedeo P."/>
            <person name="Haas B."/>
            <person name="El-Sayed N.M."/>
            <person name="Wortman J.R."/>
            <person name="Feldblyum T."/>
            <person name="Tallon L."/>
            <person name="Schatz M."/>
            <person name="Shumway M."/>
            <person name="Koo H."/>
            <person name="Salzberg S.L."/>
            <person name="Schobel S."/>
            <person name="Pertea M."/>
            <person name="Pop M."/>
            <person name="White O."/>
            <person name="Barton G.J."/>
            <person name="Carlow C.K."/>
            <person name="Crawford M.J."/>
            <person name="Daub J."/>
            <person name="Dimmic M.W."/>
            <person name="Estes C.F."/>
            <person name="Foster J.M."/>
            <person name="Ganatra M."/>
            <person name="Gregory W.F."/>
            <person name="Johnson N.M."/>
            <person name="Jin J."/>
            <person name="Komuniecki R."/>
            <person name="Korf I."/>
            <person name="Kumar S."/>
            <person name="Laney S."/>
            <person name="Li B.W."/>
            <person name="Li W."/>
            <person name="Lindblom T.H."/>
            <person name="Lustigman S."/>
            <person name="Ma D."/>
            <person name="Maina C.V."/>
            <person name="Martin D.M."/>
            <person name="McCarter J.P."/>
            <person name="McReynolds L."/>
            <person name="Mitreva M."/>
            <person name="Nutman T.B."/>
            <person name="Parkinson J."/>
            <person name="Peregrin-Alvarez J.M."/>
            <person name="Poole C."/>
            <person name="Ren Q."/>
            <person name="Saunders L."/>
            <person name="Sluder A.E."/>
            <person name="Smith K."/>
            <person name="Stanke M."/>
            <person name="Unnasch T.R."/>
            <person name="Ware J."/>
            <person name="Wei A.D."/>
            <person name="Weil G."/>
            <person name="Williams D.J."/>
            <person name="Zhang Y."/>
            <person name="Williams S.A."/>
            <person name="Fraser-Liggett C."/>
            <person name="Slatko B."/>
            <person name="Blaxter M.L."/>
            <person name="Scott A.L."/>
        </authorList>
    </citation>
    <scope>NUCLEOTIDE SEQUENCE</scope>
    <source>
        <strain evidence="7 9">FR3</strain>
    </source>
</reference>
<organism evidence="7">
    <name type="scientific">Brugia malayi</name>
    <name type="common">Filarial nematode worm</name>
    <dbReference type="NCBI Taxonomy" id="6279"/>
    <lineage>
        <taxon>Eukaryota</taxon>
        <taxon>Metazoa</taxon>
        <taxon>Ecdysozoa</taxon>
        <taxon>Nematoda</taxon>
        <taxon>Chromadorea</taxon>
        <taxon>Rhabditida</taxon>
        <taxon>Spirurina</taxon>
        <taxon>Spiruromorpha</taxon>
        <taxon>Filarioidea</taxon>
        <taxon>Onchocercidae</taxon>
        <taxon>Brugia</taxon>
    </lineage>
</organism>
<reference evidence="7" key="2">
    <citation type="submission" date="2012-12" db="EMBL/GenBank/DDBJ databases">
        <authorList>
            <person name="Gao Y.W."/>
            <person name="Fan S.T."/>
            <person name="Sun H.T."/>
            <person name="Wang Z."/>
            <person name="Gao X.L."/>
            <person name="Li Y.G."/>
            <person name="Wang T.C."/>
            <person name="Zhang K."/>
            <person name="Xu W.W."/>
            <person name="Yu Z.J."/>
            <person name="Xia X.Z."/>
        </authorList>
    </citation>
    <scope>NUCLEOTIDE SEQUENCE</scope>
    <source>
        <strain evidence="7">FR3</strain>
    </source>
</reference>
<proteinExistence type="inferred from homology"/>
<protein>
    <recommendedName>
        <fullName evidence="4">Large ribosomal subunit protein bL9m</fullName>
    </recommendedName>
    <alternativeName>
        <fullName evidence="5">39S ribosomal protein L9, mitochondrial</fullName>
    </alternativeName>
</protein>
<evidence type="ECO:0000256" key="3">
    <source>
        <dbReference type="ARBA" id="ARBA00023274"/>
    </source>
</evidence>
<dbReference type="InterPro" id="IPR000244">
    <property type="entry name" value="Ribosomal_bL9"/>
</dbReference>
<accession>A0A0J9Y8I8</accession>
<evidence type="ECO:0000256" key="4">
    <source>
        <dbReference type="ARBA" id="ARBA00035194"/>
    </source>
</evidence>
<evidence type="ECO:0000313" key="11">
    <source>
        <dbReference type="WormBase" id="Bm1706a"/>
    </source>
</evidence>
<dbReference type="WBParaSite" id="Bm1706a.1">
    <property type="protein sequence ID" value="Bm1706a.1"/>
    <property type="gene ID" value="WBGene00221967"/>
</dbReference>
<feature type="domain" description="Ribosomal protein L9" evidence="6">
    <location>
        <begin position="69"/>
        <end position="113"/>
    </location>
</feature>
<evidence type="ECO:0000313" key="9">
    <source>
        <dbReference type="Proteomes" id="UP000006672"/>
    </source>
</evidence>
<dbReference type="STRING" id="6279.A0A0J9Y8I8"/>
<dbReference type="EMBL" id="CAAKNF010000194">
    <property type="protein sequence ID" value="VIO95315.1"/>
    <property type="molecule type" value="Genomic_DNA"/>
</dbReference>
<dbReference type="Pfam" id="PF01281">
    <property type="entry name" value="Ribosomal_L9_N"/>
    <property type="match status" value="1"/>
</dbReference>
<dbReference type="InterPro" id="IPR009027">
    <property type="entry name" value="Ribosomal_bL9/RNase_H1_N"/>
</dbReference>
<keyword evidence="9" id="KW-1185">Reference proteome</keyword>
<dbReference type="OMA" id="AKHFIYE"/>
<gene>
    <name evidence="11" type="primary">bma-mrpl-9</name>
    <name evidence="7 10" type="synonym">Bma-mrpl-9</name>
    <name evidence="11" type="ORF">Bm1706</name>
    <name evidence="8" type="ORF">BM_BM1706</name>
    <name evidence="7" type="ORF">BM_Bm1706</name>
</gene>
<dbReference type="GO" id="GO:0003735">
    <property type="term" value="F:structural constituent of ribosome"/>
    <property type="evidence" value="ECO:0007669"/>
    <property type="project" value="InterPro"/>
</dbReference>
<evidence type="ECO:0000313" key="10">
    <source>
        <dbReference type="WBParaSite" id="Bm1706a.1"/>
    </source>
</evidence>
<dbReference type="GeneID" id="6095382"/>
<dbReference type="GO" id="GO:0005840">
    <property type="term" value="C:ribosome"/>
    <property type="evidence" value="ECO:0007669"/>
    <property type="project" value="UniProtKB-KW"/>
</dbReference>
<name>A0A0J9Y8I8_BRUMA</name>
<reference evidence="8" key="3">
    <citation type="submission" date="2019-04" db="EMBL/GenBank/DDBJ databases">
        <authorList>
            <person name="Howe K."/>
            <person name="Paulini M."/>
            <person name="Williams G."/>
        </authorList>
    </citation>
    <scope>NUCLEOTIDE SEQUENCE [LARGE SCALE GENOMIC DNA]</scope>
    <source>
        <strain evidence="8">FR3</strain>
    </source>
</reference>
<evidence type="ECO:0000259" key="6">
    <source>
        <dbReference type="Pfam" id="PF01281"/>
    </source>
</evidence>
<evidence type="ECO:0000313" key="7">
    <source>
        <dbReference type="EMBL" id="CDQ04195.1"/>
    </source>
</evidence>
<dbReference type="GO" id="GO:0006412">
    <property type="term" value="P:translation"/>
    <property type="evidence" value="ECO:0007669"/>
    <property type="project" value="InterPro"/>
</dbReference>
<dbReference type="SUPFAM" id="SSF55658">
    <property type="entry name" value="L9 N-domain-like"/>
    <property type="match status" value="1"/>
</dbReference>
<dbReference type="InterPro" id="IPR036935">
    <property type="entry name" value="Ribosomal_bL9_N_sf"/>
</dbReference>
<dbReference type="EMBL" id="LN856830">
    <property type="protein sequence ID" value="CDQ04195.1"/>
    <property type="molecule type" value="Genomic_DNA"/>
</dbReference>
<dbReference type="InterPro" id="IPR020070">
    <property type="entry name" value="Ribosomal_bL9_N"/>
</dbReference>
<dbReference type="PANTHER" id="PTHR21368">
    <property type="entry name" value="50S RIBOSOMAL PROTEIN L9"/>
    <property type="match status" value="1"/>
</dbReference>
<sequence length="278" mass="32626">MLSVSLFKRLSNLTNNTILQYRFTWVLRRVLTPEPTQPGYMQRNPAEHPDLMKLEVVEIEDLKSPGPLKVILLKDVEGIGNQFDVVEVNRRLARTNLLLTQKAAYASPFNLQYYAEMKEKMKDELEKRIRIPYDYILLGRELIKKVISLRVSMENPWLLDKLVVKASLRQEGVEIIDDMIFLENKNLRGPNIELEAHLLRFYVVVCNQYIIPMIGRICHTSSDESKQVLYPETTRMPTKEDFKKYGIVEEQPYFTEKAEILEDFDVVGLMMQRRQDNK</sequence>
<dbReference type="WormBase" id="Bm1706a">
    <property type="protein sequence ID" value="BM23875"/>
    <property type="gene ID" value="WBGene00221967"/>
    <property type="gene designation" value="Bma-mrpl-9"/>
</dbReference>
<evidence type="ECO:0000256" key="5">
    <source>
        <dbReference type="ARBA" id="ARBA00035381"/>
    </source>
</evidence>
<evidence type="ECO:0000256" key="1">
    <source>
        <dbReference type="ARBA" id="ARBA00010605"/>
    </source>
</evidence>
<keyword evidence="2" id="KW-0689">Ribosomal protein</keyword>
<dbReference type="AlphaFoldDB" id="A0A0J9Y8I8"/>
<dbReference type="OrthoDB" id="5555409at2759"/>
<evidence type="ECO:0000313" key="8">
    <source>
        <dbReference type="EMBL" id="VIO95315.1"/>
    </source>
</evidence>
<comment type="similarity">
    <text evidence="1">Belongs to the bacterial ribosomal protein bL9 family.</text>
</comment>
<dbReference type="RefSeq" id="XP_042935602.1">
    <property type="nucleotide sequence ID" value="XM_043079668.1"/>
</dbReference>
<keyword evidence="3" id="KW-0687">Ribonucleoprotein</keyword>
<reference evidence="10" key="4">
    <citation type="submission" date="2019-12" db="UniProtKB">
        <authorList>
            <consortium name="WormBaseParasite"/>
        </authorList>
    </citation>
    <scope>IDENTIFICATION</scope>
</reference>
<dbReference type="Gene3D" id="3.40.5.10">
    <property type="entry name" value="Ribosomal protein L9, N-terminal domain"/>
    <property type="match status" value="1"/>
</dbReference>
<accession>A0A4E9FEF6</accession>